<dbReference type="EMBL" id="UGJE01000002">
    <property type="protein sequence ID" value="STQ86023.1"/>
    <property type="molecule type" value="Genomic_DNA"/>
</dbReference>
<organism evidence="1 4">
    <name type="scientific">Helicobacter muridarum</name>
    <dbReference type="NCBI Taxonomy" id="216"/>
    <lineage>
        <taxon>Bacteria</taxon>
        <taxon>Pseudomonadati</taxon>
        <taxon>Campylobacterota</taxon>
        <taxon>Epsilonproteobacteria</taxon>
        <taxon>Campylobacterales</taxon>
        <taxon>Helicobacteraceae</taxon>
        <taxon>Helicobacter</taxon>
    </lineage>
</organism>
<evidence type="ECO:0000313" key="2">
    <source>
        <dbReference type="EMBL" id="TLE01152.1"/>
    </source>
</evidence>
<proteinExistence type="predicted"/>
<dbReference type="Proteomes" id="UP000029922">
    <property type="component" value="Unassembled WGS sequence"/>
</dbReference>
<dbReference type="EMBL" id="JRPD02000003">
    <property type="protein sequence ID" value="TLE01152.1"/>
    <property type="molecule type" value="Genomic_DNA"/>
</dbReference>
<dbReference type="STRING" id="216.LS73_06660"/>
<sequence length="133" mass="15733">MLLMIVDICRYWQNLYKREYYIQQTHELILRISKDFNSNDCLFVYNGANPAFKYYSFLEGLSLPNRVFREISDLHIDSKEHVKCRKIFVLLSHSSNELEKDISSSFIDAGYDTLVIKPKYHGYGTFLIIANNY</sequence>
<dbReference type="AlphaFoldDB" id="A0A099TZ82"/>
<reference evidence="2 3" key="1">
    <citation type="journal article" date="2014" name="Genome Announc.">
        <title>Draft genome sequences of eight enterohepatic helicobacter species isolated from both laboratory and wild rodents.</title>
        <authorList>
            <person name="Sheh A."/>
            <person name="Shen Z."/>
            <person name="Fox J.G."/>
        </authorList>
    </citation>
    <scope>NUCLEOTIDE SEQUENCE [LARGE SCALE GENOMIC DNA]</scope>
    <source>
        <strain evidence="2 3">ST1</strain>
    </source>
</reference>
<evidence type="ECO:0000313" key="3">
    <source>
        <dbReference type="Proteomes" id="UP000029922"/>
    </source>
</evidence>
<evidence type="ECO:0000313" key="4">
    <source>
        <dbReference type="Proteomes" id="UP000255139"/>
    </source>
</evidence>
<keyword evidence="4" id="KW-1185">Reference proteome</keyword>
<dbReference type="Proteomes" id="UP000255139">
    <property type="component" value="Unassembled WGS sequence"/>
</dbReference>
<dbReference type="OrthoDB" id="5330093at2"/>
<evidence type="ECO:0000313" key="1">
    <source>
        <dbReference type="EMBL" id="STQ86023.1"/>
    </source>
</evidence>
<gene>
    <name evidence="2" type="ORF">LS73_002440</name>
    <name evidence="1" type="ORF">NCTC12714_00813</name>
</gene>
<name>A0A099TZ82_9HELI</name>
<accession>A0A099TZ82</accession>
<protein>
    <submittedName>
        <fullName evidence="1">Uncharacterized protein</fullName>
    </submittedName>
</protein>
<dbReference type="RefSeq" id="WP_034558432.1">
    <property type="nucleotide sequence ID" value="NZ_FZML01000005.1"/>
</dbReference>
<reference evidence="1 4" key="2">
    <citation type="submission" date="2018-06" db="EMBL/GenBank/DDBJ databases">
        <authorList>
            <consortium name="Pathogen Informatics"/>
            <person name="Doyle S."/>
        </authorList>
    </citation>
    <scope>NUCLEOTIDE SEQUENCE [LARGE SCALE GENOMIC DNA]</scope>
    <source>
        <strain evidence="1 4">NCTC12714</strain>
    </source>
</reference>